<evidence type="ECO:0000313" key="4">
    <source>
        <dbReference type="EMBL" id="KAJ9160518.1"/>
    </source>
</evidence>
<proteinExistence type="predicted"/>
<feature type="signal peptide" evidence="3">
    <location>
        <begin position="1"/>
        <end position="20"/>
    </location>
</feature>
<keyword evidence="5" id="KW-1185">Reference proteome</keyword>
<comment type="caution">
    <text evidence="4">The sequence shown here is derived from an EMBL/GenBank/DDBJ whole genome shotgun (WGS) entry which is preliminary data.</text>
</comment>
<feature type="transmembrane region" description="Helical" evidence="2">
    <location>
        <begin position="233"/>
        <end position="250"/>
    </location>
</feature>
<feature type="transmembrane region" description="Helical" evidence="2">
    <location>
        <begin position="96"/>
        <end position="114"/>
    </location>
</feature>
<sequence length="332" mass="37083">MPRPLSWLIVLLTLVGPSRQFTEYDPDSCQIIGDADLYGVGIRVGFYLAYLSGLTALCFQNWAAVKDARKGVYTVNAAILVAMIRDSTMAGNLAAFEWYILLQIAVLVPASLSFEMSDDEPLTLAVCIMIDGAYAVLQPWVYFKRLDQGWSSSCPSPKVYIFAEIDFYHPRFTAFLRAMAVISCVYGVMLFFWAWVLLAVRSPWVRREHPGWTKKVMGTMKEQEYSVLSWKNAWSMGSTLFFGLVLIAFTEKTLAINNISIPGTTVASTGQLIPLLVGIMTTLSTFYTVVTSPMPWTKAHQLRHRSSGVVQESAEDPEVPTERAEPERAKSS</sequence>
<feature type="chain" id="PRO_5041383337" evidence="3">
    <location>
        <begin position="21"/>
        <end position="332"/>
    </location>
</feature>
<feature type="compositionally biased region" description="Basic and acidic residues" evidence="1">
    <location>
        <begin position="320"/>
        <end position="332"/>
    </location>
</feature>
<keyword evidence="2" id="KW-0472">Membrane</keyword>
<reference evidence="4" key="1">
    <citation type="submission" date="2022-07" db="EMBL/GenBank/DDBJ databases">
        <title>Fungi with potential for degradation of polypropylene.</title>
        <authorList>
            <person name="Gostincar C."/>
        </authorList>
    </citation>
    <scope>NUCLEOTIDE SEQUENCE</scope>
    <source>
        <strain evidence="4">EXF-13287</strain>
    </source>
</reference>
<protein>
    <submittedName>
        <fullName evidence="4">Uncharacterized protein</fullName>
    </submittedName>
</protein>
<feature type="transmembrane region" description="Helical" evidence="2">
    <location>
        <begin position="270"/>
        <end position="290"/>
    </location>
</feature>
<feature type="transmembrane region" description="Helical" evidence="2">
    <location>
        <begin position="174"/>
        <end position="200"/>
    </location>
</feature>
<dbReference type="AlphaFoldDB" id="A0AA38S458"/>
<evidence type="ECO:0000313" key="5">
    <source>
        <dbReference type="Proteomes" id="UP001174691"/>
    </source>
</evidence>
<evidence type="ECO:0000256" key="1">
    <source>
        <dbReference type="SAM" id="MobiDB-lite"/>
    </source>
</evidence>
<organism evidence="4 5">
    <name type="scientific">Coniochaeta hoffmannii</name>
    <dbReference type="NCBI Taxonomy" id="91930"/>
    <lineage>
        <taxon>Eukaryota</taxon>
        <taxon>Fungi</taxon>
        <taxon>Dikarya</taxon>
        <taxon>Ascomycota</taxon>
        <taxon>Pezizomycotina</taxon>
        <taxon>Sordariomycetes</taxon>
        <taxon>Sordariomycetidae</taxon>
        <taxon>Coniochaetales</taxon>
        <taxon>Coniochaetaceae</taxon>
        <taxon>Coniochaeta</taxon>
    </lineage>
</organism>
<keyword evidence="3" id="KW-0732">Signal</keyword>
<keyword evidence="2" id="KW-1133">Transmembrane helix</keyword>
<dbReference type="EMBL" id="JANBVN010000034">
    <property type="protein sequence ID" value="KAJ9160518.1"/>
    <property type="molecule type" value="Genomic_DNA"/>
</dbReference>
<feature type="transmembrane region" description="Helical" evidence="2">
    <location>
        <begin position="121"/>
        <end position="143"/>
    </location>
</feature>
<dbReference type="Proteomes" id="UP001174691">
    <property type="component" value="Unassembled WGS sequence"/>
</dbReference>
<feature type="transmembrane region" description="Helical" evidence="2">
    <location>
        <begin position="44"/>
        <end position="64"/>
    </location>
</feature>
<accession>A0AA38S458</accession>
<evidence type="ECO:0000256" key="2">
    <source>
        <dbReference type="SAM" id="Phobius"/>
    </source>
</evidence>
<feature type="transmembrane region" description="Helical" evidence="2">
    <location>
        <begin position="71"/>
        <end position="90"/>
    </location>
</feature>
<name>A0AA38S458_9PEZI</name>
<gene>
    <name evidence="4" type="ORF">NKR19_g3191</name>
</gene>
<evidence type="ECO:0000256" key="3">
    <source>
        <dbReference type="SAM" id="SignalP"/>
    </source>
</evidence>
<keyword evidence="2" id="KW-0812">Transmembrane</keyword>
<feature type="region of interest" description="Disordered" evidence="1">
    <location>
        <begin position="302"/>
        <end position="332"/>
    </location>
</feature>